<protein>
    <submittedName>
        <fullName evidence="10">Uncharacterized protein</fullName>
    </submittedName>
</protein>
<comment type="subcellular location">
    <subcellularLocation>
        <location evidence="1">Membrane</location>
        <topology evidence="1">Multi-pass membrane protein</topology>
    </subcellularLocation>
</comment>
<dbReference type="GO" id="GO:0016020">
    <property type="term" value="C:membrane"/>
    <property type="evidence" value="ECO:0007669"/>
    <property type="project" value="UniProtKB-SubCell"/>
</dbReference>
<evidence type="ECO:0000256" key="9">
    <source>
        <dbReference type="SAM" id="Phobius"/>
    </source>
</evidence>
<dbReference type="Gene3D" id="1.25.40.20">
    <property type="entry name" value="Ankyrin repeat-containing domain"/>
    <property type="match status" value="4"/>
</dbReference>
<feature type="repeat" description="ANK" evidence="7">
    <location>
        <begin position="50"/>
        <end position="73"/>
    </location>
</feature>
<keyword evidence="11" id="KW-1185">Reference proteome</keyword>
<dbReference type="OrthoDB" id="3541891at2759"/>
<dbReference type="SMART" id="SM00248">
    <property type="entry name" value="ANK"/>
    <property type="match status" value="13"/>
</dbReference>
<evidence type="ECO:0000256" key="1">
    <source>
        <dbReference type="ARBA" id="ARBA00004141"/>
    </source>
</evidence>
<dbReference type="GO" id="GO:0046873">
    <property type="term" value="F:metal ion transmembrane transporter activity"/>
    <property type="evidence" value="ECO:0007669"/>
    <property type="project" value="InterPro"/>
</dbReference>
<feature type="repeat" description="ANK" evidence="7">
    <location>
        <begin position="248"/>
        <end position="280"/>
    </location>
</feature>
<feature type="repeat" description="ANK" evidence="7">
    <location>
        <begin position="181"/>
        <end position="201"/>
    </location>
</feature>
<feature type="region of interest" description="Disordered" evidence="8">
    <location>
        <begin position="628"/>
        <end position="662"/>
    </location>
</feature>
<proteinExistence type="predicted"/>
<evidence type="ECO:0000313" key="11">
    <source>
        <dbReference type="Proteomes" id="UP000297299"/>
    </source>
</evidence>
<dbReference type="EMBL" id="PHWZ01000564">
    <property type="protein sequence ID" value="TEY36138.1"/>
    <property type="molecule type" value="Genomic_DNA"/>
</dbReference>
<evidence type="ECO:0000256" key="5">
    <source>
        <dbReference type="ARBA" id="ARBA00023043"/>
    </source>
</evidence>
<dbReference type="PROSITE" id="PS50297">
    <property type="entry name" value="ANK_REP_REGION"/>
    <property type="match status" value="4"/>
</dbReference>
<dbReference type="SUPFAM" id="SSF48403">
    <property type="entry name" value="Ankyrin repeat"/>
    <property type="match status" value="2"/>
</dbReference>
<evidence type="ECO:0000256" key="8">
    <source>
        <dbReference type="SAM" id="MobiDB-lite"/>
    </source>
</evidence>
<dbReference type="InterPro" id="IPR002110">
    <property type="entry name" value="Ankyrin_rpt"/>
</dbReference>
<name>A0A4Y8CJP2_9HELO</name>
<dbReference type="PRINTS" id="PR01415">
    <property type="entry name" value="ANKYRIN"/>
</dbReference>
<evidence type="ECO:0000256" key="3">
    <source>
        <dbReference type="ARBA" id="ARBA00022737"/>
    </source>
</evidence>
<dbReference type="Gene3D" id="1.20.58.340">
    <property type="entry name" value="Magnesium transport protein CorA, transmembrane region"/>
    <property type="match status" value="1"/>
</dbReference>
<accession>A0A4Y8CJP2</accession>
<feature type="compositionally biased region" description="Basic and acidic residues" evidence="8">
    <location>
        <begin position="628"/>
        <end position="639"/>
    </location>
</feature>
<evidence type="ECO:0000256" key="7">
    <source>
        <dbReference type="PROSITE-ProRule" id="PRU00023"/>
    </source>
</evidence>
<dbReference type="AlphaFoldDB" id="A0A4Y8CJP2"/>
<evidence type="ECO:0000256" key="6">
    <source>
        <dbReference type="ARBA" id="ARBA00023136"/>
    </source>
</evidence>
<feature type="compositionally biased region" description="Low complexity" evidence="8">
    <location>
        <begin position="640"/>
        <end position="657"/>
    </location>
</feature>
<reference evidence="10 11" key="1">
    <citation type="submission" date="2017-11" db="EMBL/GenBank/DDBJ databases">
        <title>Comparative genomics of Botrytis spp.</title>
        <authorList>
            <person name="Valero-Jimenez C.A."/>
            <person name="Tapia P."/>
            <person name="Veloso J."/>
            <person name="Silva-Moreno E."/>
            <person name="Staats M."/>
            <person name="Valdes J.H."/>
            <person name="Van Kan J.A.L."/>
        </authorList>
    </citation>
    <scope>NUCLEOTIDE SEQUENCE [LARGE SCALE GENOMIC DNA]</scope>
    <source>
        <strain evidence="10 11">MUCL2830</strain>
    </source>
</reference>
<dbReference type="STRING" id="38488.A0A4Y8CJP2"/>
<dbReference type="Proteomes" id="UP000297299">
    <property type="component" value="Unassembled WGS sequence"/>
</dbReference>
<evidence type="ECO:0000256" key="2">
    <source>
        <dbReference type="ARBA" id="ARBA00022692"/>
    </source>
</evidence>
<dbReference type="Pfam" id="PF12796">
    <property type="entry name" value="Ank_2"/>
    <property type="match status" value="4"/>
</dbReference>
<keyword evidence="5 7" id="KW-0040">ANK repeat</keyword>
<dbReference type="InterPro" id="IPR045863">
    <property type="entry name" value="CorA_TM1_TM2"/>
</dbReference>
<dbReference type="Pfam" id="PF00023">
    <property type="entry name" value="Ank"/>
    <property type="match status" value="1"/>
</dbReference>
<dbReference type="InterPro" id="IPR036770">
    <property type="entry name" value="Ankyrin_rpt-contain_sf"/>
</dbReference>
<dbReference type="PANTHER" id="PTHR24198:SF165">
    <property type="entry name" value="ANKYRIN REPEAT-CONTAINING PROTEIN-RELATED"/>
    <property type="match status" value="1"/>
</dbReference>
<feature type="repeat" description="ANK" evidence="7">
    <location>
        <begin position="214"/>
        <end position="235"/>
    </location>
</feature>
<feature type="transmembrane region" description="Helical" evidence="9">
    <location>
        <begin position="1093"/>
        <end position="1116"/>
    </location>
</feature>
<evidence type="ECO:0000313" key="10">
    <source>
        <dbReference type="EMBL" id="TEY36138.1"/>
    </source>
</evidence>
<comment type="caution">
    <text evidence="10">The sequence shown here is derived from an EMBL/GenBank/DDBJ whole genome shotgun (WGS) entry which is preliminary data.</text>
</comment>
<organism evidence="10 11">
    <name type="scientific">Botryotinia calthae</name>
    <dbReference type="NCBI Taxonomy" id="38488"/>
    <lineage>
        <taxon>Eukaryota</taxon>
        <taxon>Fungi</taxon>
        <taxon>Dikarya</taxon>
        <taxon>Ascomycota</taxon>
        <taxon>Pezizomycotina</taxon>
        <taxon>Leotiomycetes</taxon>
        <taxon>Helotiales</taxon>
        <taxon>Sclerotiniaceae</taxon>
        <taxon>Botryotinia</taxon>
    </lineage>
</organism>
<dbReference type="GO" id="GO:0005737">
    <property type="term" value="C:cytoplasm"/>
    <property type="evidence" value="ECO:0007669"/>
    <property type="project" value="TreeGrafter"/>
</dbReference>
<dbReference type="PROSITE" id="PS50088">
    <property type="entry name" value="ANK_REPEAT"/>
    <property type="match status" value="5"/>
</dbReference>
<feature type="repeat" description="ANK" evidence="7">
    <location>
        <begin position="463"/>
        <end position="495"/>
    </location>
</feature>
<keyword evidence="2 9" id="KW-0812">Transmembrane</keyword>
<sequence length="1199" mass="135188">MTSRTPRWFQDPQHQKRDSRLISAAKKNSITIVTEILSDIDTTIDDTDHLGRTALHHAAELGLLEMVRVLLEHADPNIQDEFGCTPLFYAVTASSNGSDITELLSENYAKIDLRNRQGKTALYAALEEDKPVAECLFKEDKVTLLDAILICRRVDSIKEPTVRIVLFLLDHGVDVNVTDENGWNALHLACKKGNLAIVNLLRHHRFLSVQRTCDGRTALHIASQEGEEEIAEYLLYYFKVNHTITNERNWTPLHFAAKHGKIEVAKCLVKWHANLMALTRSGYNPVQIACIEGDDDLAYFLLECMKPDQIFLVQNTENHSILRIASSRGCIKVVDRILDHLRNQNNLLETLSELDQDCSVAYNAIEYGHEHIALSLLESGAKSDGVDAAGRNALHWAAQHGLTKVVNYLDSNDKKFKIKLGQISASGNSPLHCAAKALQTSILLCFLKRQYGIEAQPTDMDTASWTALHWAARYDRLDIVKLMVINHINIGEKDASGLRAADIVQKSSPQFVEMKEWLNPPERHPTMRSSPVSLSNPLCLDGAEDICKNAKAYIMAIFPKDVIVRTRFSIYNVLYEFGPERIISASADVYRIKDALEFKWIHLPANNDLTQAIYYDIAGKKLEKREDDKELRASRKLSKESLTSSSRSSSNRPLPTSHNMQREDIEDWKAHSSQALSYPGESRSVTYLEQSRDAPKEYFKVKGFVKDCLSRNAGSNSARYLQPFFKVFPQFWLESGNFGTTISFNDHAMMLNLVPDIIFLLHYNKASKRNGGGYGKVGESNPSFYERYSSHLQGIFRESKALGGTDDRVLRKIPSQLWVYVVDDETIITSCGTQWDDGSNLQTAISDHFIKDKETRPQISTALEMSVLVAALCARKSIDRELILGQDKQNLLHIFASAISSAADNKVRLFGEFMKSLDSDSHTDRNSMYDIRNEINLLKEVKDIQDELNIIKRVLTHQNQVLVDTFDFLDRQRPDGNLRESNHLYDVITYYRNLSSIEIVLAEMEKLIYDANEVHKNINHLLELRQKDANISEAKWARKESEDTTKQGKTILVFTIVTIIFLPITFFSSLFALDISSFPHDESGNLSYSPGWGFSRLLGITVAVSVPLIGLAFFVSEATEIFSRLRKVAKTERPILDRNGSSGGLELEITRHATTVATEKSEAVRSGPSKWPRRGLGAVRRVLAGKRGNEEAPINVSEA</sequence>
<dbReference type="SUPFAM" id="SSF144083">
    <property type="entry name" value="Magnesium transport protein CorA, transmembrane region"/>
    <property type="match status" value="1"/>
</dbReference>
<dbReference type="InterPro" id="IPR002523">
    <property type="entry name" value="MgTranspt_CorA/ZnTranspt_ZntB"/>
</dbReference>
<feature type="transmembrane region" description="Helical" evidence="9">
    <location>
        <begin position="1051"/>
        <end position="1073"/>
    </location>
</feature>
<keyword evidence="3" id="KW-0677">Repeat</keyword>
<evidence type="ECO:0000256" key="4">
    <source>
        <dbReference type="ARBA" id="ARBA00022989"/>
    </source>
</evidence>
<keyword evidence="6 9" id="KW-0472">Membrane</keyword>
<dbReference type="PANTHER" id="PTHR24198">
    <property type="entry name" value="ANKYRIN REPEAT AND PROTEIN KINASE DOMAIN-CONTAINING PROTEIN"/>
    <property type="match status" value="1"/>
</dbReference>
<dbReference type="Pfam" id="PF01544">
    <property type="entry name" value="CorA"/>
    <property type="match status" value="1"/>
</dbReference>
<gene>
    <name evidence="10" type="ORF">BOTCAL_0566g00010</name>
</gene>
<keyword evidence="4 9" id="KW-1133">Transmembrane helix</keyword>